<dbReference type="OrthoDB" id="9779128at2"/>
<sequence>MRTPSGFYRLLPLLLLLFFAACSPRLEERGRASYYAKSFQGRKTANGETFRQGRRTAAHKTLPFGTKVRVTNLKNGKTVKVRINDRGPFVSGRVIDLSRKAARRLGMLDDGVAEVRLSYKKKK</sequence>
<organism evidence="6 7">
    <name type="scientific">Taibaiella chishuiensis</name>
    <dbReference type="NCBI Taxonomy" id="1434707"/>
    <lineage>
        <taxon>Bacteria</taxon>
        <taxon>Pseudomonadati</taxon>
        <taxon>Bacteroidota</taxon>
        <taxon>Chitinophagia</taxon>
        <taxon>Chitinophagales</taxon>
        <taxon>Chitinophagaceae</taxon>
        <taxon>Taibaiella</taxon>
    </lineage>
</organism>
<dbReference type="InterPro" id="IPR036908">
    <property type="entry name" value="RlpA-like_sf"/>
</dbReference>
<evidence type="ECO:0000259" key="5">
    <source>
        <dbReference type="Pfam" id="PF03330"/>
    </source>
</evidence>
<comment type="function">
    <text evidence="3">Lytic transglycosylase with a strong preference for naked glycan strands that lack stem peptides.</text>
</comment>
<dbReference type="Gene3D" id="2.40.40.10">
    <property type="entry name" value="RlpA-like domain"/>
    <property type="match status" value="1"/>
</dbReference>
<dbReference type="HAMAP" id="MF_02071">
    <property type="entry name" value="RlpA"/>
    <property type="match status" value="1"/>
</dbReference>
<dbReference type="Proteomes" id="UP000240572">
    <property type="component" value="Unassembled WGS sequence"/>
</dbReference>
<dbReference type="Pfam" id="PF03330">
    <property type="entry name" value="DPBB_1"/>
    <property type="match status" value="1"/>
</dbReference>
<dbReference type="GO" id="GO:0005886">
    <property type="term" value="C:plasma membrane"/>
    <property type="evidence" value="ECO:0007669"/>
    <property type="project" value="UniProtKB-SubCell"/>
</dbReference>
<dbReference type="PROSITE" id="PS51257">
    <property type="entry name" value="PROKAR_LIPOPROTEIN"/>
    <property type="match status" value="1"/>
</dbReference>
<evidence type="ECO:0000313" key="7">
    <source>
        <dbReference type="Proteomes" id="UP000240572"/>
    </source>
</evidence>
<dbReference type="SUPFAM" id="SSF50685">
    <property type="entry name" value="Barwin-like endoglucanases"/>
    <property type="match status" value="1"/>
</dbReference>
<reference evidence="6 7" key="1">
    <citation type="submission" date="2018-03" db="EMBL/GenBank/DDBJ databases">
        <title>Genomic Encyclopedia of Type Strains, Phase III (KMG-III): the genomes of soil and plant-associated and newly described type strains.</title>
        <authorList>
            <person name="Whitman W."/>
        </authorList>
    </citation>
    <scope>NUCLEOTIDE SEQUENCE [LARGE SCALE GENOMIC DNA]</scope>
    <source>
        <strain evidence="6 7">CGMCC 1.12700</strain>
    </source>
</reference>
<keyword evidence="3 6" id="KW-0449">Lipoprotein</keyword>
<evidence type="ECO:0000313" key="6">
    <source>
        <dbReference type="EMBL" id="PSK90118.1"/>
    </source>
</evidence>
<keyword evidence="3" id="KW-1003">Cell membrane</keyword>
<dbReference type="InterPro" id="IPR034718">
    <property type="entry name" value="RlpA"/>
</dbReference>
<protein>
    <recommendedName>
        <fullName evidence="3">Probable endolytic peptidoglycan transglycosylase RlpA</fullName>
        <ecNumber evidence="3">4.2.2.-</ecNumber>
    </recommendedName>
</protein>
<gene>
    <name evidence="3" type="primary">rlpA</name>
    <name evidence="6" type="ORF">B0I18_109124</name>
</gene>
<evidence type="ECO:0000256" key="4">
    <source>
        <dbReference type="RuleBase" id="RU003495"/>
    </source>
</evidence>
<dbReference type="InterPro" id="IPR012997">
    <property type="entry name" value="RplA"/>
</dbReference>
<comment type="similarity">
    <text evidence="3 4">Belongs to the RlpA family.</text>
</comment>
<evidence type="ECO:0000256" key="1">
    <source>
        <dbReference type="ARBA" id="ARBA00023239"/>
    </source>
</evidence>
<accession>A0A2P8CYS0</accession>
<dbReference type="CDD" id="cd22268">
    <property type="entry name" value="DPBB_RlpA-like"/>
    <property type="match status" value="1"/>
</dbReference>
<dbReference type="PANTHER" id="PTHR34183:SF1">
    <property type="entry name" value="ENDOLYTIC PEPTIDOGLYCAN TRANSGLYCOSYLASE RLPA"/>
    <property type="match status" value="1"/>
</dbReference>
<dbReference type="GO" id="GO:0071555">
    <property type="term" value="P:cell wall organization"/>
    <property type="evidence" value="ECO:0007669"/>
    <property type="project" value="UniProtKB-KW"/>
</dbReference>
<dbReference type="GO" id="GO:0008932">
    <property type="term" value="F:lytic endotransglycosylase activity"/>
    <property type="evidence" value="ECO:0007669"/>
    <property type="project" value="UniProtKB-UniRule"/>
</dbReference>
<dbReference type="RefSeq" id="WP_106524459.1">
    <property type="nucleotide sequence ID" value="NZ_PYGD01000009.1"/>
</dbReference>
<keyword evidence="1 3" id="KW-0456">Lyase</keyword>
<dbReference type="AlphaFoldDB" id="A0A2P8CYS0"/>
<comment type="caution">
    <text evidence="6">The sequence shown here is derived from an EMBL/GenBank/DDBJ whole genome shotgun (WGS) entry which is preliminary data.</text>
</comment>
<dbReference type="NCBIfam" id="TIGR00413">
    <property type="entry name" value="rlpA"/>
    <property type="match status" value="1"/>
</dbReference>
<dbReference type="GO" id="GO:0000270">
    <property type="term" value="P:peptidoglycan metabolic process"/>
    <property type="evidence" value="ECO:0007669"/>
    <property type="project" value="UniProtKB-UniRule"/>
</dbReference>
<keyword evidence="3" id="KW-0564">Palmitate</keyword>
<keyword evidence="2 3" id="KW-0961">Cell wall biogenesis/degradation</keyword>
<dbReference type="PANTHER" id="PTHR34183">
    <property type="entry name" value="ENDOLYTIC PEPTIDOGLYCAN TRANSGLYCOSYLASE RLPA"/>
    <property type="match status" value="1"/>
</dbReference>
<evidence type="ECO:0000256" key="3">
    <source>
        <dbReference type="HAMAP-Rule" id="MF_02071"/>
    </source>
</evidence>
<dbReference type="EC" id="4.2.2.-" evidence="3"/>
<evidence type="ECO:0000256" key="2">
    <source>
        <dbReference type="ARBA" id="ARBA00023316"/>
    </source>
</evidence>
<keyword evidence="7" id="KW-1185">Reference proteome</keyword>
<dbReference type="InterPro" id="IPR009009">
    <property type="entry name" value="RlpA-like_DPBB"/>
</dbReference>
<feature type="domain" description="RlpA-like protein double-psi beta-barrel" evidence="5">
    <location>
        <begin position="28"/>
        <end position="116"/>
    </location>
</feature>
<proteinExistence type="inferred from homology"/>
<keyword evidence="3" id="KW-0472">Membrane</keyword>
<name>A0A2P8CYS0_9BACT</name>
<dbReference type="EMBL" id="PYGD01000009">
    <property type="protein sequence ID" value="PSK90118.1"/>
    <property type="molecule type" value="Genomic_DNA"/>
</dbReference>
<comment type="subcellular location">
    <subcellularLocation>
        <location evidence="3">Cell membrane</location>
        <topology evidence="3">Lipid-anchor</topology>
    </subcellularLocation>
</comment>